<dbReference type="PANTHER" id="PTHR36505:SF1">
    <property type="entry name" value="BLR1072 PROTEIN"/>
    <property type="match status" value="1"/>
</dbReference>
<dbReference type="AlphaFoldDB" id="A0A1I7MYB4"/>
<evidence type="ECO:0000259" key="3">
    <source>
        <dbReference type="Pfam" id="PF05239"/>
    </source>
</evidence>
<reference evidence="4 5" key="1">
    <citation type="submission" date="2016-10" db="EMBL/GenBank/DDBJ databases">
        <authorList>
            <person name="de Groot N.N."/>
        </authorList>
    </citation>
    <scope>NUCLEOTIDE SEQUENCE [LARGE SCALE GENOMIC DNA]</scope>
    <source>
        <strain evidence="4 5">IPL20</strain>
    </source>
</reference>
<dbReference type="RefSeq" id="WP_092419847.1">
    <property type="nucleotide sequence ID" value="NZ_FPCK01000001.1"/>
</dbReference>
<dbReference type="Pfam" id="PF05239">
    <property type="entry name" value="PRC"/>
    <property type="match status" value="2"/>
</dbReference>
<keyword evidence="2" id="KW-0732">Signal</keyword>
<protein>
    <submittedName>
        <fullName evidence="4">PRC-barrel domain-containing protein</fullName>
    </submittedName>
</protein>
<dbReference type="SUPFAM" id="SSF50346">
    <property type="entry name" value="PRC-barrel domain"/>
    <property type="match status" value="2"/>
</dbReference>
<feature type="domain" description="PRC-barrel" evidence="3">
    <location>
        <begin position="81"/>
        <end position="137"/>
    </location>
</feature>
<dbReference type="STRING" id="429728.SAMN05216456_0259"/>
<dbReference type="OrthoDB" id="7876889at2"/>
<sequence>MIRTLLTSSAIALVLSTGAIAQTAPATPETPATTTTAPAAGTATDVTPGTDATTTTTGAGAMGEPWDMSAGYTAGEGDAIASELMGTPVYSSTGDDAEEIGTVNDLVISTDGEIQAVVIGVGGFLGIGEKNVAVDFGSLEHTIATDQTERWVLPTTAEALEAAPDFVWENDTAAMANDPAMTTPATPGVATDPAMAPADGAMAPADGAMAPAATPAADGTAMGTGAAMPREGYNTVERDALTADNLTGATVIGPNGDDIAEVGDILLDQSGQLEAMLVDFGGFLGIGQKRVAIGFDNIEFASNEAGDIVLYTDFTREQLEAAPEYNEEAYTADPAGQRINNM</sequence>
<gene>
    <name evidence="4" type="ORF">SAMN05216456_0259</name>
</gene>
<dbReference type="InterPro" id="IPR011033">
    <property type="entry name" value="PRC_barrel-like_sf"/>
</dbReference>
<evidence type="ECO:0000313" key="5">
    <source>
        <dbReference type="Proteomes" id="UP000199074"/>
    </source>
</evidence>
<dbReference type="Proteomes" id="UP000199074">
    <property type="component" value="Unassembled WGS sequence"/>
</dbReference>
<keyword evidence="5" id="KW-1185">Reference proteome</keyword>
<feature type="compositionally biased region" description="Low complexity" evidence="1">
    <location>
        <begin position="23"/>
        <end position="59"/>
    </location>
</feature>
<name>A0A1I7MYB4_9HYPH</name>
<evidence type="ECO:0000313" key="4">
    <source>
        <dbReference type="EMBL" id="SFV27358.1"/>
    </source>
</evidence>
<feature type="region of interest" description="Disordered" evidence="1">
    <location>
        <begin position="23"/>
        <end position="64"/>
    </location>
</feature>
<evidence type="ECO:0000256" key="2">
    <source>
        <dbReference type="SAM" id="SignalP"/>
    </source>
</evidence>
<feature type="chain" id="PRO_5011476944" evidence="2">
    <location>
        <begin position="22"/>
        <end position="342"/>
    </location>
</feature>
<accession>A0A1I7MYB4</accession>
<evidence type="ECO:0000256" key="1">
    <source>
        <dbReference type="SAM" id="MobiDB-lite"/>
    </source>
</evidence>
<dbReference type="Gene3D" id="2.30.30.240">
    <property type="entry name" value="PRC-barrel domain"/>
    <property type="match status" value="2"/>
</dbReference>
<proteinExistence type="predicted"/>
<feature type="signal peptide" evidence="2">
    <location>
        <begin position="1"/>
        <end position="21"/>
    </location>
</feature>
<feature type="domain" description="PRC-barrel" evidence="3">
    <location>
        <begin position="240"/>
        <end position="316"/>
    </location>
</feature>
<dbReference type="InterPro" id="IPR027275">
    <property type="entry name" value="PRC-brl_dom"/>
</dbReference>
<dbReference type="PANTHER" id="PTHR36505">
    <property type="entry name" value="BLR1072 PROTEIN"/>
    <property type="match status" value="1"/>
</dbReference>
<organism evidence="4 5">
    <name type="scientific">Devosia crocina</name>
    <dbReference type="NCBI Taxonomy" id="429728"/>
    <lineage>
        <taxon>Bacteria</taxon>
        <taxon>Pseudomonadati</taxon>
        <taxon>Pseudomonadota</taxon>
        <taxon>Alphaproteobacteria</taxon>
        <taxon>Hyphomicrobiales</taxon>
        <taxon>Devosiaceae</taxon>
        <taxon>Devosia</taxon>
    </lineage>
</organism>
<dbReference type="EMBL" id="FPCK01000001">
    <property type="protein sequence ID" value="SFV27358.1"/>
    <property type="molecule type" value="Genomic_DNA"/>
</dbReference>